<accession>A0AAJ6BD62</accession>
<protein>
    <submittedName>
        <fullName evidence="2">Uncharacterized protein</fullName>
    </submittedName>
</protein>
<feature type="chain" id="PRO_5042592982" evidence="1">
    <location>
        <begin position="37"/>
        <end position="274"/>
    </location>
</feature>
<gene>
    <name evidence="2" type="ORF">P0Y58_26555</name>
</gene>
<organism evidence="2 3">
    <name type="scientific">Candidatus Pseudomonas phytovorans</name>
    <dbReference type="NCBI Taxonomy" id="3121377"/>
    <lineage>
        <taxon>Bacteria</taxon>
        <taxon>Pseudomonadati</taxon>
        <taxon>Pseudomonadota</taxon>
        <taxon>Gammaproteobacteria</taxon>
        <taxon>Pseudomonadales</taxon>
        <taxon>Pseudomonadaceae</taxon>
        <taxon>Pseudomonas</taxon>
    </lineage>
</organism>
<dbReference type="Proteomes" id="UP001216329">
    <property type="component" value="Chromosome"/>
</dbReference>
<reference evidence="2" key="1">
    <citation type="submission" date="2023-03" db="EMBL/GenBank/DDBJ databases">
        <title>Andean soil-derived lignocellulolytic bacterial consortium as a source of novel taxa and putative plastic-active enzymes.</title>
        <authorList>
            <person name="Diaz-Garcia L."/>
            <person name="Chuvochina M."/>
            <person name="Feuerriegel G."/>
            <person name="Bunk B."/>
            <person name="Sproer C."/>
            <person name="Streit W.R."/>
            <person name="Rodriguez L.M."/>
            <person name="Overmann J."/>
            <person name="Jimenez D.J."/>
        </authorList>
    </citation>
    <scope>NUCLEOTIDE SEQUENCE</scope>
    <source>
        <strain evidence="2">MAG 876</strain>
    </source>
</reference>
<sequence length="274" mass="30409">MTITVNTDKPLYLKASSAVLASLCGLVLLYPGVSSAQGQPDKQNPFSIICEKENNCTYQIKGARPGTTSWVYELAGLKLAIPDDFVPEFVSGPAPAPGGRVFAVWFPDFTPATSEQRKQGLLSDDQKGRDIVLFEFYQNDPNVRPVRVEELEQDMVSRRSAPQPVSAIPSLQEYAVPGKPSFFRSTDLGIRYPDGLPVYFGCLGDPIAFGYDPVVNAKNKKCIMQMTWPNGFILKLHFDQSQLPQWRTILEKGTEYFKTLEANHRLPSGTLALD</sequence>
<feature type="signal peptide" evidence="1">
    <location>
        <begin position="1"/>
        <end position="36"/>
    </location>
</feature>
<dbReference type="AlphaFoldDB" id="A0AAJ6BD62"/>
<evidence type="ECO:0000313" key="2">
    <source>
        <dbReference type="EMBL" id="WEK30411.1"/>
    </source>
</evidence>
<name>A0AAJ6BD62_9PSED</name>
<proteinExistence type="predicted"/>
<keyword evidence="1" id="KW-0732">Signal</keyword>
<evidence type="ECO:0000313" key="3">
    <source>
        <dbReference type="Proteomes" id="UP001216329"/>
    </source>
</evidence>
<evidence type="ECO:0000256" key="1">
    <source>
        <dbReference type="SAM" id="SignalP"/>
    </source>
</evidence>
<dbReference type="EMBL" id="CP119325">
    <property type="protein sequence ID" value="WEK30411.1"/>
    <property type="molecule type" value="Genomic_DNA"/>
</dbReference>